<evidence type="ECO:0000313" key="2">
    <source>
        <dbReference type="EMBL" id="GMT05201.1"/>
    </source>
</evidence>
<protein>
    <submittedName>
        <fullName evidence="2">Uncharacterized protein</fullName>
    </submittedName>
</protein>
<feature type="compositionally biased region" description="Low complexity" evidence="1">
    <location>
        <begin position="47"/>
        <end position="58"/>
    </location>
</feature>
<accession>A0AAV5UE06</accession>
<comment type="caution">
    <text evidence="2">The sequence shown here is derived from an EMBL/GenBank/DDBJ whole genome shotgun (WGS) entry which is preliminary data.</text>
</comment>
<sequence>VSRTYVADFIMSDKVNMSLDEIIRASKARRANEAGGGRNTVAKKQGARLSAGRGRAAGRPGGMRTNFTKKIVKKAVQNQRNVAARRNVKANSGMVPRSQLNSLVNKAVKQAMKQSNANIGVVGRLGGGAIPRNIITASRLAQLSQRSRVIQRNRAIPQNRQRGRGFGANQPIQYVQEVVSPQPVRIIRQPVQAPVVQVVERIVPARQQVRKIGGRGGFARQQQIARVGGGGRIVRQTPVIMRQPAQRVVQRPVQRVIQQQRVVQRPVQEQRIIQQRVIRQPQQVIYERPAPQRVQVVRRQAPVQRVQVIRQAAPAPRRNRQNVQYVEYAAGPSPAVRNKNNRMRDALGLSNSRQVVRETQRFEPSSSFLANRTVSNVKGRGFSGRRNAY</sequence>
<reference evidence="2" key="1">
    <citation type="submission" date="2023-10" db="EMBL/GenBank/DDBJ databases">
        <title>Genome assembly of Pristionchus species.</title>
        <authorList>
            <person name="Yoshida K."/>
            <person name="Sommer R.J."/>
        </authorList>
    </citation>
    <scope>NUCLEOTIDE SEQUENCE</scope>
    <source>
        <strain evidence="2">RS0144</strain>
    </source>
</reference>
<keyword evidence="3" id="KW-1185">Reference proteome</keyword>
<gene>
    <name evidence="2" type="ORF">PENTCL1PPCAC_27375</name>
</gene>
<dbReference type="EMBL" id="BTSX01000006">
    <property type="protein sequence ID" value="GMT05201.1"/>
    <property type="molecule type" value="Genomic_DNA"/>
</dbReference>
<feature type="non-terminal residue" evidence="2">
    <location>
        <position position="1"/>
    </location>
</feature>
<dbReference type="AlphaFoldDB" id="A0AAV5UE06"/>
<dbReference type="Proteomes" id="UP001432027">
    <property type="component" value="Unassembled WGS sequence"/>
</dbReference>
<organism evidence="2 3">
    <name type="scientific">Pristionchus entomophagus</name>
    <dbReference type="NCBI Taxonomy" id="358040"/>
    <lineage>
        <taxon>Eukaryota</taxon>
        <taxon>Metazoa</taxon>
        <taxon>Ecdysozoa</taxon>
        <taxon>Nematoda</taxon>
        <taxon>Chromadorea</taxon>
        <taxon>Rhabditida</taxon>
        <taxon>Rhabditina</taxon>
        <taxon>Diplogasteromorpha</taxon>
        <taxon>Diplogasteroidea</taxon>
        <taxon>Neodiplogasteridae</taxon>
        <taxon>Pristionchus</taxon>
    </lineage>
</organism>
<proteinExistence type="predicted"/>
<evidence type="ECO:0000313" key="3">
    <source>
        <dbReference type="Proteomes" id="UP001432027"/>
    </source>
</evidence>
<evidence type="ECO:0000256" key="1">
    <source>
        <dbReference type="SAM" id="MobiDB-lite"/>
    </source>
</evidence>
<name>A0AAV5UE06_9BILA</name>
<feature type="region of interest" description="Disordered" evidence="1">
    <location>
        <begin position="29"/>
        <end position="64"/>
    </location>
</feature>